<dbReference type="EMBL" id="CAMXCT020002247">
    <property type="protein sequence ID" value="CAL1150199.1"/>
    <property type="molecule type" value="Genomic_DNA"/>
</dbReference>
<evidence type="ECO:0000313" key="3">
    <source>
        <dbReference type="EMBL" id="CAI3996824.1"/>
    </source>
</evidence>
<keyword evidence="5" id="KW-1185">Reference proteome</keyword>
<keyword evidence="1" id="KW-0106">Calcium</keyword>
<sequence length="217" mass="24225">MCCCSATTTRTTSILFWRSPLACAAAAGKCGQRHCLHHHLQNTTGVFCQSAIESAQNDHLTVAQSLIDNREAHIERLRTLFEELGTDCGITFHAFEEKMADPAVREYFETLGINVYDAWSFFKLLDADGGGCVEAEEFFEGCLRFRGQARAVEVGKVLQDQQWLIRSQSKFQSFVAEELNSLQLRFSGLVDLISATSPSMSRIHGNDDGTHARTREL</sequence>
<keyword evidence="2" id="KW-0732">Signal</keyword>
<dbReference type="Proteomes" id="UP001152797">
    <property type="component" value="Unassembled WGS sequence"/>
</dbReference>
<feature type="chain" id="PRO_5043270707" evidence="2">
    <location>
        <begin position="25"/>
        <end position="217"/>
    </location>
</feature>
<evidence type="ECO:0000313" key="4">
    <source>
        <dbReference type="EMBL" id="CAL4784136.1"/>
    </source>
</evidence>
<accession>A0A9P1CR75</accession>
<comment type="caution">
    <text evidence="3">The sequence shown here is derived from an EMBL/GenBank/DDBJ whole genome shotgun (WGS) entry which is preliminary data.</text>
</comment>
<protein>
    <submittedName>
        <fullName evidence="4">Voltage-dependent T-type calcium channel subunit alpha-1I</fullName>
    </submittedName>
</protein>
<reference evidence="3" key="1">
    <citation type="submission" date="2022-10" db="EMBL/GenBank/DDBJ databases">
        <authorList>
            <person name="Chen Y."/>
            <person name="Dougan E. K."/>
            <person name="Chan C."/>
            <person name="Rhodes N."/>
            <person name="Thang M."/>
        </authorList>
    </citation>
    <scope>NUCLEOTIDE SEQUENCE</scope>
</reference>
<reference evidence="4 5" key="2">
    <citation type="submission" date="2024-05" db="EMBL/GenBank/DDBJ databases">
        <authorList>
            <person name="Chen Y."/>
            <person name="Shah S."/>
            <person name="Dougan E. K."/>
            <person name="Thang M."/>
            <person name="Chan C."/>
        </authorList>
    </citation>
    <scope>NUCLEOTIDE SEQUENCE [LARGE SCALE GENOMIC DNA]</scope>
</reference>
<dbReference type="SUPFAM" id="SSF47473">
    <property type="entry name" value="EF-hand"/>
    <property type="match status" value="1"/>
</dbReference>
<evidence type="ECO:0000256" key="2">
    <source>
        <dbReference type="SAM" id="SignalP"/>
    </source>
</evidence>
<dbReference type="Gene3D" id="1.10.238.10">
    <property type="entry name" value="EF-hand"/>
    <property type="match status" value="1"/>
</dbReference>
<evidence type="ECO:0000313" key="5">
    <source>
        <dbReference type="Proteomes" id="UP001152797"/>
    </source>
</evidence>
<dbReference type="PROSITE" id="PS00018">
    <property type="entry name" value="EF_HAND_1"/>
    <property type="match status" value="1"/>
</dbReference>
<gene>
    <name evidence="3" type="ORF">C1SCF055_LOCUS23265</name>
</gene>
<proteinExistence type="predicted"/>
<dbReference type="EMBL" id="CAMXCT030002247">
    <property type="protein sequence ID" value="CAL4784136.1"/>
    <property type="molecule type" value="Genomic_DNA"/>
</dbReference>
<dbReference type="InterPro" id="IPR018247">
    <property type="entry name" value="EF_Hand_1_Ca_BS"/>
</dbReference>
<name>A0A9P1CR75_9DINO</name>
<dbReference type="InterPro" id="IPR011992">
    <property type="entry name" value="EF-hand-dom_pair"/>
</dbReference>
<dbReference type="AlphaFoldDB" id="A0A9P1CR75"/>
<dbReference type="OrthoDB" id="445895at2759"/>
<organism evidence="3">
    <name type="scientific">Cladocopium goreaui</name>
    <dbReference type="NCBI Taxonomy" id="2562237"/>
    <lineage>
        <taxon>Eukaryota</taxon>
        <taxon>Sar</taxon>
        <taxon>Alveolata</taxon>
        <taxon>Dinophyceae</taxon>
        <taxon>Suessiales</taxon>
        <taxon>Symbiodiniaceae</taxon>
        <taxon>Cladocopium</taxon>
    </lineage>
</organism>
<feature type="signal peptide" evidence="2">
    <location>
        <begin position="1"/>
        <end position="24"/>
    </location>
</feature>
<dbReference type="EMBL" id="CAMXCT010002247">
    <property type="protein sequence ID" value="CAI3996824.1"/>
    <property type="molecule type" value="Genomic_DNA"/>
</dbReference>
<evidence type="ECO:0000256" key="1">
    <source>
        <dbReference type="ARBA" id="ARBA00022837"/>
    </source>
</evidence>